<dbReference type="RefSeq" id="WP_073471999.1">
    <property type="nucleotide sequence ID" value="NZ_FQZU01000001.1"/>
</dbReference>
<dbReference type="Gene3D" id="1.10.472.150">
    <property type="entry name" value="Glucose-regulated metallo-peptidase M90, N-terminal domain"/>
    <property type="match status" value="1"/>
</dbReference>
<proteinExistence type="predicted"/>
<evidence type="ECO:0008006" key="3">
    <source>
        <dbReference type="Google" id="ProtNLM"/>
    </source>
</evidence>
<dbReference type="PANTHER" id="PTHR30164">
    <property type="entry name" value="MTFA PEPTIDASE"/>
    <property type="match status" value="1"/>
</dbReference>
<dbReference type="GO" id="GO:0004177">
    <property type="term" value="F:aminopeptidase activity"/>
    <property type="evidence" value="ECO:0007669"/>
    <property type="project" value="TreeGrafter"/>
</dbReference>
<dbReference type="OrthoDB" id="9786424at2"/>
<name>A0A1M6CC72_9BACT</name>
<reference evidence="2" key="1">
    <citation type="submission" date="2016-11" db="EMBL/GenBank/DDBJ databases">
        <authorList>
            <person name="Varghese N."/>
            <person name="Submissions S."/>
        </authorList>
    </citation>
    <scope>NUCLEOTIDE SEQUENCE [LARGE SCALE GENOMIC DNA]</scope>
    <source>
        <strain evidence="2">DSM 16219</strain>
    </source>
</reference>
<dbReference type="AlphaFoldDB" id="A0A1M6CC72"/>
<dbReference type="PANTHER" id="PTHR30164:SF2">
    <property type="entry name" value="PROTEIN MTFA"/>
    <property type="match status" value="1"/>
</dbReference>
<sequence length="266" mass="30689">MFRWFADRRRKKLTQAPFPPTWKKILVQNVAYYGMLKAEERAKLHALIQVFVAEKYWEGAGGLELTDEIRVTIAAQACLLLLGLPHNYYRNVQSIIVYPSTVTPPRRKRSFFESSPTSVEAPQPILGQAFKGGPVILCWDAGLRGGRNSQDGHNLVYHEFAHKLDMLDGAADGTPPLRDRAEYRDWVRVCSEEFLRLKKDAKKGKKSFLRSYGAVNEAEFFAVATEQFFEQPQKMVEHAPELYRVLKEYYRQDPYRRASRQSQPMA</sequence>
<dbReference type="Gene3D" id="3.40.390.10">
    <property type="entry name" value="Collagenase (Catalytic Domain)"/>
    <property type="match status" value="1"/>
</dbReference>
<dbReference type="InterPro" id="IPR010384">
    <property type="entry name" value="MtfA_fam"/>
</dbReference>
<accession>A0A1M6CC72</accession>
<evidence type="ECO:0000313" key="2">
    <source>
        <dbReference type="Proteomes" id="UP000183994"/>
    </source>
</evidence>
<protein>
    <recommendedName>
        <fullName evidence="3">Zinc-dependent peptidase</fullName>
    </recommendedName>
</protein>
<dbReference type="SUPFAM" id="SSF55486">
    <property type="entry name" value="Metalloproteases ('zincins'), catalytic domain"/>
    <property type="match status" value="1"/>
</dbReference>
<dbReference type="InterPro" id="IPR024079">
    <property type="entry name" value="MetalloPept_cat_dom_sf"/>
</dbReference>
<keyword evidence="2" id="KW-1185">Reference proteome</keyword>
<dbReference type="GO" id="GO:0005829">
    <property type="term" value="C:cytosol"/>
    <property type="evidence" value="ECO:0007669"/>
    <property type="project" value="TreeGrafter"/>
</dbReference>
<gene>
    <name evidence="1" type="ORF">SAMN02745216_00203</name>
</gene>
<dbReference type="GO" id="GO:0008237">
    <property type="term" value="F:metallopeptidase activity"/>
    <property type="evidence" value="ECO:0007669"/>
    <property type="project" value="InterPro"/>
</dbReference>
<organism evidence="1 2">
    <name type="scientific">Desulfatibacillum alkenivorans DSM 16219</name>
    <dbReference type="NCBI Taxonomy" id="1121393"/>
    <lineage>
        <taxon>Bacteria</taxon>
        <taxon>Pseudomonadati</taxon>
        <taxon>Thermodesulfobacteriota</taxon>
        <taxon>Desulfobacteria</taxon>
        <taxon>Desulfobacterales</taxon>
        <taxon>Desulfatibacillaceae</taxon>
        <taxon>Desulfatibacillum</taxon>
    </lineage>
</organism>
<dbReference type="EMBL" id="FQZU01000001">
    <property type="protein sequence ID" value="SHI58473.1"/>
    <property type="molecule type" value="Genomic_DNA"/>
</dbReference>
<dbReference type="STRING" id="1121393.SAMN02745216_00203"/>
<dbReference type="Proteomes" id="UP000183994">
    <property type="component" value="Unassembled WGS sequence"/>
</dbReference>
<evidence type="ECO:0000313" key="1">
    <source>
        <dbReference type="EMBL" id="SHI58473.1"/>
    </source>
</evidence>
<dbReference type="CDD" id="cd20169">
    <property type="entry name" value="Peptidase_M90_mtfA"/>
    <property type="match status" value="1"/>
</dbReference>
<dbReference type="Pfam" id="PF06167">
    <property type="entry name" value="Peptidase_M90"/>
    <property type="match status" value="1"/>
</dbReference>
<dbReference type="InterPro" id="IPR042252">
    <property type="entry name" value="MtfA_N"/>
</dbReference>